<keyword evidence="1" id="KW-0812">Transmembrane</keyword>
<feature type="transmembrane region" description="Helical" evidence="1">
    <location>
        <begin position="521"/>
        <end position="541"/>
    </location>
</feature>
<reference evidence="2 3" key="1">
    <citation type="submission" date="2014-04" db="EMBL/GenBank/DDBJ databases">
        <authorList>
            <consortium name="DOE Joint Genome Institute"/>
            <person name="Kuo A."/>
            <person name="Gay G."/>
            <person name="Dore J."/>
            <person name="Kohler A."/>
            <person name="Nagy L.G."/>
            <person name="Floudas D."/>
            <person name="Copeland A."/>
            <person name="Barry K.W."/>
            <person name="Cichocki N."/>
            <person name="Veneault-Fourrey C."/>
            <person name="LaButti K."/>
            <person name="Lindquist E.A."/>
            <person name="Lipzen A."/>
            <person name="Lundell T."/>
            <person name="Morin E."/>
            <person name="Murat C."/>
            <person name="Sun H."/>
            <person name="Tunlid A."/>
            <person name="Henrissat B."/>
            <person name="Grigoriev I.V."/>
            <person name="Hibbett D.S."/>
            <person name="Martin F."/>
            <person name="Nordberg H.P."/>
            <person name="Cantor M.N."/>
            <person name="Hua S.X."/>
        </authorList>
    </citation>
    <scope>NUCLEOTIDE SEQUENCE [LARGE SCALE GENOMIC DNA]</scope>
    <source>
        <strain evidence="3">h7</strain>
    </source>
</reference>
<keyword evidence="1" id="KW-0472">Membrane</keyword>
<dbReference type="EMBL" id="KN831781">
    <property type="protein sequence ID" value="KIM40994.1"/>
    <property type="molecule type" value="Genomic_DNA"/>
</dbReference>
<dbReference type="HOGENOM" id="CLU_403350_0_0_1"/>
<proteinExistence type="predicted"/>
<name>A0A0C3C9U3_HEBCY</name>
<feature type="transmembrane region" description="Helical" evidence="1">
    <location>
        <begin position="602"/>
        <end position="621"/>
    </location>
</feature>
<reference evidence="3" key="2">
    <citation type="submission" date="2015-01" db="EMBL/GenBank/DDBJ databases">
        <title>Evolutionary Origins and Diversification of the Mycorrhizal Mutualists.</title>
        <authorList>
            <consortium name="DOE Joint Genome Institute"/>
            <consortium name="Mycorrhizal Genomics Consortium"/>
            <person name="Kohler A."/>
            <person name="Kuo A."/>
            <person name="Nagy L.G."/>
            <person name="Floudas D."/>
            <person name="Copeland A."/>
            <person name="Barry K.W."/>
            <person name="Cichocki N."/>
            <person name="Veneault-Fourrey C."/>
            <person name="LaButti K."/>
            <person name="Lindquist E.A."/>
            <person name="Lipzen A."/>
            <person name="Lundell T."/>
            <person name="Morin E."/>
            <person name="Murat C."/>
            <person name="Riley R."/>
            <person name="Ohm R."/>
            <person name="Sun H."/>
            <person name="Tunlid A."/>
            <person name="Henrissat B."/>
            <person name="Grigoriev I.V."/>
            <person name="Hibbett D.S."/>
            <person name="Martin F."/>
        </authorList>
    </citation>
    <scope>NUCLEOTIDE SEQUENCE [LARGE SCALE GENOMIC DNA]</scope>
    <source>
        <strain evidence="3">h7</strain>
    </source>
</reference>
<keyword evidence="3" id="KW-1185">Reference proteome</keyword>
<evidence type="ECO:0000313" key="2">
    <source>
        <dbReference type="EMBL" id="KIM40994.1"/>
    </source>
</evidence>
<dbReference type="OrthoDB" id="3020985at2759"/>
<dbReference type="AlphaFoldDB" id="A0A0C3C9U3"/>
<organism evidence="2 3">
    <name type="scientific">Hebeloma cylindrosporum</name>
    <dbReference type="NCBI Taxonomy" id="76867"/>
    <lineage>
        <taxon>Eukaryota</taxon>
        <taxon>Fungi</taxon>
        <taxon>Dikarya</taxon>
        <taxon>Basidiomycota</taxon>
        <taxon>Agaricomycotina</taxon>
        <taxon>Agaricomycetes</taxon>
        <taxon>Agaricomycetidae</taxon>
        <taxon>Agaricales</taxon>
        <taxon>Agaricineae</taxon>
        <taxon>Hymenogastraceae</taxon>
        <taxon>Hebeloma</taxon>
    </lineage>
</organism>
<feature type="transmembrane region" description="Helical" evidence="1">
    <location>
        <begin position="561"/>
        <end position="582"/>
    </location>
</feature>
<accession>A0A0C3C9U3</accession>
<feature type="transmembrane region" description="Helical" evidence="1">
    <location>
        <begin position="429"/>
        <end position="448"/>
    </location>
</feature>
<sequence length="682" mass="74914">MTFFSPPSGGIPMNSTNGKQENVEVINAASKPRIFRISLRIPITLVATAVLSSLLPPVLAQAPVNDVVSWPSGLLLLAAILYAALGTSPDLLWEIEPVTGFFLFAGLPKISFATMRRADWVANACHYIPGIQSASGRSNFWVRSSEVTTEARARALEKVLSQLRCTTYRPPGTPLDEKTWSITPSGMLTKPTLVPSSPSYEIKCPLPIARDFLLFAAIEYHTFREWEVQIYSKGSMVFSTNNMTPYAIIDVYSEEEAIQVVAAQMVRRPHSQSPLRGMAKKTGEGKHGPYALDLDTIDRNIPICAIDFHSYAPEGHKVSATLSELGRSYFRIVRYLNDNAPRDIGLSGQIARIQVKQTLWIAILGGAILDSGRLTIQNLPGDWWSQDFSTTDAYLERINAIVDLLEPYAGTETQFNDLAFSGGINRRSAIPFFIAGLIGQIIVCYFLTVGTSAGIWTSLALANSLYAGRLTDWHSIYYSKRPPATGNDQPGMKLYLPGSPSKEVMVIATFDRSAPREGPGLRSGFFLSIFGLAAAILGAIFQEQTRATLSFSPITPTPPWVVYTSVFLCIGTTILILSMLIVQQLYAKTWANDSEFPTRMMAYSTLPSSIVVCALAVAFRLKGWDHLWPVLDAITFLSGFPLAMIENGRFFGVDENVLHLVLLNRWMMGAVGSSLGSSVHSR</sequence>
<gene>
    <name evidence="2" type="ORF">M413DRAFT_445765</name>
</gene>
<dbReference type="Proteomes" id="UP000053424">
    <property type="component" value="Unassembled WGS sequence"/>
</dbReference>
<protein>
    <submittedName>
        <fullName evidence="2">Uncharacterized protein</fullName>
    </submittedName>
</protein>
<evidence type="ECO:0000313" key="3">
    <source>
        <dbReference type="Proteomes" id="UP000053424"/>
    </source>
</evidence>
<evidence type="ECO:0000256" key="1">
    <source>
        <dbReference type="SAM" id="Phobius"/>
    </source>
</evidence>
<keyword evidence="1" id="KW-1133">Transmembrane helix</keyword>